<evidence type="ECO:0000313" key="1">
    <source>
        <dbReference type="EMBL" id="KUK81910.1"/>
    </source>
</evidence>
<accession>A0A124FYQ5</accession>
<dbReference type="AlphaFoldDB" id="A0A124FYQ5"/>
<sequence length="159" mass="18412">MSGEKRIRLKSAGIQPRFDFQMERKGQISEKDDLKGALEIFDSSLPLKRANEYSVESLVSLSSIRKIYENLEKKLEMQKRSLEPHSVVMKEEEVTLVEIILKETPLKQWYTTGKTLGSLASIGAKVALQLLKNKKDERIFNRLRLLEIEVIHRKLEENT</sequence>
<organism evidence="1 2">
    <name type="scientific">Mesotoga prima</name>
    <dbReference type="NCBI Taxonomy" id="1184387"/>
    <lineage>
        <taxon>Bacteria</taxon>
        <taxon>Thermotogati</taxon>
        <taxon>Thermotogota</taxon>
        <taxon>Thermotogae</taxon>
        <taxon>Kosmotogales</taxon>
        <taxon>Kosmotogaceae</taxon>
        <taxon>Mesotoga</taxon>
    </lineage>
</organism>
<comment type="caution">
    <text evidence="1">The sequence shown here is derived from an EMBL/GenBank/DDBJ whole genome shotgun (WGS) entry which is preliminary data.</text>
</comment>
<proteinExistence type="predicted"/>
<evidence type="ECO:0000313" key="2">
    <source>
        <dbReference type="Proteomes" id="UP000054092"/>
    </source>
</evidence>
<dbReference type="PATRIC" id="fig|1184387.3.peg.580"/>
<dbReference type="Proteomes" id="UP000054092">
    <property type="component" value="Unassembled WGS sequence"/>
</dbReference>
<name>A0A124FYQ5_9BACT</name>
<reference evidence="2" key="1">
    <citation type="journal article" date="2015" name="MBio">
        <title>Genome-Resolved Metagenomic Analysis Reveals Roles for Candidate Phyla and Other Microbial Community Members in Biogeochemical Transformations in Oil Reservoirs.</title>
        <authorList>
            <person name="Hu P."/>
            <person name="Tom L."/>
            <person name="Singh A."/>
            <person name="Thomas B.C."/>
            <person name="Baker B.J."/>
            <person name="Piceno Y.M."/>
            <person name="Andersen G.L."/>
            <person name="Banfield J.F."/>
        </authorList>
    </citation>
    <scope>NUCLEOTIDE SEQUENCE [LARGE SCALE GENOMIC DNA]</scope>
</reference>
<gene>
    <name evidence="1" type="ORF">XD94_0269</name>
</gene>
<protein>
    <submittedName>
        <fullName evidence="1">Uncharacterized protein</fullName>
    </submittedName>
</protein>
<dbReference type="EMBL" id="LGGP01000026">
    <property type="protein sequence ID" value="KUK81910.1"/>
    <property type="molecule type" value="Genomic_DNA"/>
</dbReference>